<dbReference type="Proteomes" id="UP001162060">
    <property type="component" value="Unassembled WGS sequence"/>
</dbReference>
<evidence type="ECO:0008006" key="4">
    <source>
        <dbReference type="Google" id="ProtNLM"/>
    </source>
</evidence>
<name>A0AAV1T9X2_9STRA</name>
<proteinExistence type="predicted"/>
<evidence type="ECO:0000256" key="1">
    <source>
        <dbReference type="SAM" id="Phobius"/>
    </source>
</evidence>
<keyword evidence="1" id="KW-1133">Transmembrane helix</keyword>
<keyword evidence="1" id="KW-0472">Membrane</keyword>
<dbReference type="AlphaFoldDB" id="A0AAV1T9X2"/>
<comment type="caution">
    <text evidence="2">The sequence shown here is derived from an EMBL/GenBank/DDBJ whole genome shotgun (WGS) entry which is preliminary data.</text>
</comment>
<evidence type="ECO:0000313" key="3">
    <source>
        <dbReference type="Proteomes" id="UP001162060"/>
    </source>
</evidence>
<dbReference type="EMBL" id="CAKLBY020000029">
    <property type="protein sequence ID" value="CAK7905511.1"/>
    <property type="molecule type" value="Genomic_DNA"/>
</dbReference>
<feature type="transmembrane region" description="Helical" evidence="1">
    <location>
        <begin position="6"/>
        <end position="24"/>
    </location>
</feature>
<organism evidence="2 3">
    <name type="scientific">Peronospora matthiolae</name>
    <dbReference type="NCBI Taxonomy" id="2874970"/>
    <lineage>
        <taxon>Eukaryota</taxon>
        <taxon>Sar</taxon>
        <taxon>Stramenopiles</taxon>
        <taxon>Oomycota</taxon>
        <taxon>Peronosporomycetes</taxon>
        <taxon>Peronosporales</taxon>
        <taxon>Peronosporaceae</taxon>
        <taxon>Peronospora</taxon>
    </lineage>
</organism>
<reference evidence="2" key="1">
    <citation type="submission" date="2024-01" db="EMBL/GenBank/DDBJ databases">
        <authorList>
            <person name="Webb A."/>
        </authorList>
    </citation>
    <scope>NUCLEOTIDE SEQUENCE</scope>
    <source>
        <strain evidence="2">Pm1</strain>
    </source>
</reference>
<protein>
    <recommendedName>
        <fullName evidence="4">ATP synthase F0 subunit 8</fullName>
    </recommendedName>
</protein>
<evidence type="ECO:0000313" key="2">
    <source>
        <dbReference type="EMBL" id="CAK7905511.1"/>
    </source>
</evidence>
<accession>A0AAV1T9X2</accession>
<keyword evidence="1" id="KW-0812">Transmembrane</keyword>
<gene>
    <name evidence="2" type="ORF">PM001_LOCUS3123</name>
</gene>
<sequence>MINTVLIFTLATYSLLLTVFLCTYQYKINPYLLAACTKLCTI</sequence>